<comment type="caution">
    <text evidence="1">The sequence shown here is derived from an EMBL/GenBank/DDBJ whole genome shotgun (WGS) entry which is preliminary data.</text>
</comment>
<gene>
    <name evidence="1" type="ORF">S01H1_09255</name>
</gene>
<accession>X0SNP5</accession>
<reference evidence="1" key="1">
    <citation type="journal article" date="2014" name="Front. Microbiol.">
        <title>High frequency of phylogenetically diverse reductive dehalogenase-homologous genes in deep subseafloor sedimentary metagenomes.</title>
        <authorList>
            <person name="Kawai M."/>
            <person name="Futagami T."/>
            <person name="Toyoda A."/>
            <person name="Takaki Y."/>
            <person name="Nishi S."/>
            <person name="Hori S."/>
            <person name="Arai W."/>
            <person name="Tsubouchi T."/>
            <person name="Morono Y."/>
            <person name="Uchiyama I."/>
            <person name="Ito T."/>
            <person name="Fujiyama A."/>
            <person name="Inagaki F."/>
            <person name="Takami H."/>
        </authorList>
    </citation>
    <scope>NUCLEOTIDE SEQUENCE</scope>
    <source>
        <strain evidence="1">Expedition CK06-06</strain>
    </source>
</reference>
<dbReference type="EMBL" id="BARS01004731">
    <property type="protein sequence ID" value="GAF82694.1"/>
    <property type="molecule type" value="Genomic_DNA"/>
</dbReference>
<dbReference type="AlphaFoldDB" id="X0SNP5"/>
<sequence>MASFIRAQCRGKIIGCEQCRDLFDDGGGFCKDCGRPLNKEIGGVCGVAFAYVERGYVWRGKVRVKCRFCKYTNVI</sequence>
<protein>
    <submittedName>
        <fullName evidence="1">Uncharacterized protein</fullName>
    </submittedName>
</protein>
<proteinExistence type="predicted"/>
<evidence type="ECO:0000313" key="1">
    <source>
        <dbReference type="EMBL" id="GAF82694.1"/>
    </source>
</evidence>
<organism evidence="1">
    <name type="scientific">marine sediment metagenome</name>
    <dbReference type="NCBI Taxonomy" id="412755"/>
    <lineage>
        <taxon>unclassified sequences</taxon>
        <taxon>metagenomes</taxon>
        <taxon>ecological metagenomes</taxon>
    </lineage>
</organism>
<name>X0SNP5_9ZZZZ</name>